<proteinExistence type="predicted"/>
<accession>A0A4R3Z1I2</accession>
<organism evidence="4 5">
    <name type="scientific">Longibaculum muris</name>
    <dbReference type="NCBI Taxonomy" id="1796628"/>
    <lineage>
        <taxon>Bacteria</taxon>
        <taxon>Bacillati</taxon>
        <taxon>Bacillota</taxon>
        <taxon>Erysipelotrichia</taxon>
        <taxon>Erysipelotrichales</taxon>
        <taxon>Coprobacillaceae</taxon>
        <taxon>Longibaculum</taxon>
    </lineage>
</organism>
<feature type="domain" description="Response regulatory" evidence="2">
    <location>
        <begin position="5"/>
        <end position="122"/>
    </location>
</feature>
<feature type="domain" description="HD-GYP" evidence="3">
    <location>
        <begin position="149"/>
        <end position="356"/>
    </location>
</feature>
<gene>
    <name evidence="4" type="ORF">EDD60_10827</name>
</gene>
<dbReference type="PANTHER" id="PTHR45228">
    <property type="entry name" value="CYCLIC DI-GMP PHOSPHODIESTERASE TM_0186-RELATED"/>
    <property type="match status" value="1"/>
</dbReference>
<dbReference type="AlphaFoldDB" id="A0A4R3Z1I2"/>
<dbReference type="Proteomes" id="UP000295515">
    <property type="component" value="Unassembled WGS sequence"/>
</dbReference>
<evidence type="ECO:0000313" key="5">
    <source>
        <dbReference type="Proteomes" id="UP000295515"/>
    </source>
</evidence>
<dbReference type="RefSeq" id="WP_066450382.1">
    <property type="nucleotide sequence ID" value="NZ_JANKBF010000015.1"/>
</dbReference>
<evidence type="ECO:0000259" key="2">
    <source>
        <dbReference type="PROSITE" id="PS50110"/>
    </source>
</evidence>
<protein>
    <submittedName>
        <fullName evidence="4">Putative two-component system response regulator</fullName>
    </submittedName>
</protein>
<dbReference type="SUPFAM" id="SSF52172">
    <property type="entry name" value="CheY-like"/>
    <property type="match status" value="1"/>
</dbReference>
<evidence type="ECO:0000313" key="4">
    <source>
        <dbReference type="EMBL" id="TCV99588.1"/>
    </source>
</evidence>
<evidence type="ECO:0000259" key="3">
    <source>
        <dbReference type="PROSITE" id="PS51832"/>
    </source>
</evidence>
<dbReference type="GO" id="GO:0000160">
    <property type="term" value="P:phosphorelay signal transduction system"/>
    <property type="evidence" value="ECO:0007669"/>
    <property type="project" value="InterPro"/>
</dbReference>
<dbReference type="PROSITE" id="PS51832">
    <property type="entry name" value="HD_GYP"/>
    <property type="match status" value="1"/>
</dbReference>
<dbReference type="Pfam" id="PF13487">
    <property type="entry name" value="HD_5"/>
    <property type="match status" value="1"/>
</dbReference>
<dbReference type="InterPro" id="IPR003607">
    <property type="entry name" value="HD/PDEase_dom"/>
</dbReference>
<dbReference type="GeneID" id="98915225"/>
<evidence type="ECO:0000256" key="1">
    <source>
        <dbReference type="PROSITE-ProRule" id="PRU00169"/>
    </source>
</evidence>
<dbReference type="Pfam" id="PF00072">
    <property type="entry name" value="Response_reg"/>
    <property type="match status" value="1"/>
</dbReference>
<dbReference type="PROSITE" id="PS50110">
    <property type="entry name" value="RESPONSE_REGULATORY"/>
    <property type="match status" value="1"/>
</dbReference>
<dbReference type="CDD" id="cd00077">
    <property type="entry name" value="HDc"/>
    <property type="match status" value="1"/>
</dbReference>
<comment type="caution">
    <text evidence="4">The sequence shown here is derived from an EMBL/GenBank/DDBJ whole genome shotgun (WGS) entry which is preliminary data.</text>
</comment>
<dbReference type="Gene3D" id="3.40.50.2300">
    <property type="match status" value="1"/>
</dbReference>
<dbReference type="EMBL" id="SMCQ01000008">
    <property type="protein sequence ID" value="TCV99588.1"/>
    <property type="molecule type" value="Genomic_DNA"/>
</dbReference>
<dbReference type="InterPro" id="IPR011006">
    <property type="entry name" value="CheY-like_superfamily"/>
</dbReference>
<dbReference type="InterPro" id="IPR052020">
    <property type="entry name" value="Cyclic_di-GMP/3'3'-cGAMP_PDE"/>
</dbReference>
<dbReference type="Gene3D" id="1.10.3210.10">
    <property type="entry name" value="Hypothetical protein af1432"/>
    <property type="match status" value="1"/>
</dbReference>
<reference evidence="4 5" key="1">
    <citation type="submission" date="2019-03" db="EMBL/GenBank/DDBJ databases">
        <title>Genomic Encyclopedia of Type Strains, Phase IV (KMG-IV): sequencing the most valuable type-strain genomes for metagenomic binning, comparative biology and taxonomic classification.</title>
        <authorList>
            <person name="Goeker M."/>
        </authorList>
    </citation>
    <scope>NUCLEOTIDE SEQUENCE [LARGE SCALE GENOMIC DNA]</scope>
    <source>
        <strain evidence="4 5">DSM 29487</strain>
    </source>
</reference>
<sequence>MNKNIILVVDDIELNRDILCNSFEDKYEIKEASNGVEAIEIIEAYKDRLLAVLLDIVMPEMDGFEVMKEMNKRQLMKYIPVFLITSETDPSYLQKGFDLGAVDVITKPFAISFIKRRIENIIELYKHRYSLQQIVNQQIQRIQYQERELYDATRSIIDTLSTAIEFRDCESGDHVNRIRKITRALLNELVRNNEYQFTPRQIELIGDAAVMHDVGKIAISDQILNKPGRLTKEEFEIMKTHTIRGCELLENIEQLKKSDLYEYCYDICRHHHERYDGNGYPDGLKGDEISIWAQIVSIADVYDALISIRIYKPAFQYEEAMKMINDGECGVFNPLLLKYFNQVAYDLYQNYYQNIGTKNEKE</sequence>
<dbReference type="SUPFAM" id="SSF109604">
    <property type="entry name" value="HD-domain/PDEase-like"/>
    <property type="match status" value="1"/>
</dbReference>
<name>A0A4R3Z1I2_9FIRM</name>
<dbReference type="InterPro" id="IPR037522">
    <property type="entry name" value="HD_GYP_dom"/>
</dbReference>
<dbReference type="InterPro" id="IPR001789">
    <property type="entry name" value="Sig_transdc_resp-reg_receiver"/>
</dbReference>
<keyword evidence="5" id="KW-1185">Reference proteome</keyword>
<dbReference type="SMART" id="SM00448">
    <property type="entry name" value="REC"/>
    <property type="match status" value="1"/>
</dbReference>
<keyword evidence="1" id="KW-0597">Phosphoprotein</keyword>
<feature type="modified residue" description="4-aspartylphosphate" evidence="1">
    <location>
        <position position="55"/>
    </location>
</feature>